<keyword evidence="1" id="KW-0812">Transmembrane</keyword>
<feature type="transmembrane region" description="Helical" evidence="1">
    <location>
        <begin position="22"/>
        <end position="45"/>
    </location>
</feature>
<feature type="transmembrane region" description="Helical" evidence="1">
    <location>
        <begin position="88"/>
        <end position="109"/>
    </location>
</feature>
<organism evidence="2">
    <name type="scientific">marine metagenome</name>
    <dbReference type="NCBI Taxonomy" id="408172"/>
    <lineage>
        <taxon>unclassified sequences</taxon>
        <taxon>metagenomes</taxon>
        <taxon>ecological metagenomes</taxon>
    </lineage>
</organism>
<feature type="non-terminal residue" evidence="2">
    <location>
        <position position="1"/>
    </location>
</feature>
<reference evidence="2" key="1">
    <citation type="submission" date="2018-05" db="EMBL/GenBank/DDBJ databases">
        <authorList>
            <person name="Lanie J.A."/>
            <person name="Ng W.-L."/>
            <person name="Kazmierczak K.M."/>
            <person name="Andrzejewski T.M."/>
            <person name="Davidsen T.M."/>
            <person name="Wayne K.J."/>
            <person name="Tettelin H."/>
            <person name="Glass J.I."/>
            <person name="Rusch D."/>
            <person name="Podicherti R."/>
            <person name="Tsui H.-C.T."/>
            <person name="Winkler M.E."/>
        </authorList>
    </citation>
    <scope>NUCLEOTIDE SEQUENCE</scope>
</reference>
<feature type="transmembrane region" description="Helical" evidence="1">
    <location>
        <begin position="116"/>
        <end position="138"/>
    </location>
</feature>
<name>A0A381UY58_9ZZZZ</name>
<keyword evidence="1" id="KW-1133">Transmembrane helix</keyword>
<accession>A0A381UY58</accession>
<dbReference type="AlphaFoldDB" id="A0A381UY58"/>
<proteinExistence type="predicted"/>
<evidence type="ECO:0000256" key="1">
    <source>
        <dbReference type="SAM" id="Phobius"/>
    </source>
</evidence>
<evidence type="ECO:0008006" key="3">
    <source>
        <dbReference type="Google" id="ProtNLM"/>
    </source>
</evidence>
<keyword evidence="1" id="KW-0472">Membrane</keyword>
<dbReference type="EMBL" id="UINC01007360">
    <property type="protein sequence ID" value="SVA32894.1"/>
    <property type="molecule type" value="Genomic_DNA"/>
</dbReference>
<protein>
    <recommendedName>
        <fullName evidence="3">Rod shape-determining protein MreD</fullName>
    </recommendedName>
</protein>
<gene>
    <name evidence="2" type="ORF">METZ01_LOCUS85748</name>
</gene>
<sequence>VALILQMGLASLSLLNGGGIDLVLVAVVAVALGTGPVVGLLVGAIGGMIQDALAGGIIGIGGISKTLVGFFVGSFGVQFVVVGLVPKFLVFLGASQLSSLLFFGLYLLLGLPMPTFSFVAIAGHAIANGVVGVMWISVIEMVPKMVLRQRERYRLRRRMGTW</sequence>
<feature type="transmembrane region" description="Helical" evidence="1">
    <location>
        <begin position="57"/>
        <end position="82"/>
    </location>
</feature>
<evidence type="ECO:0000313" key="2">
    <source>
        <dbReference type="EMBL" id="SVA32894.1"/>
    </source>
</evidence>